<comment type="similarity">
    <text evidence="1">Belongs to the NAD(P)-dependent epimerase/dehydratase family. SDR39U1 subfamily.</text>
</comment>
<dbReference type="Proteomes" id="UP000280792">
    <property type="component" value="Unassembled WGS sequence"/>
</dbReference>
<reference evidence="4 5" key="2">
    <citation type="submission" date="2018-12" db="EMBL/GenBank/DDBJ databases">
        <title>Simiduia agarivorans gen. nov., sp. nov., a marine, agarolytic bacterium isolated from shallow coastal water from Keelung, Taiwan.</title>
        <authorList>
            <person name="Shieh W.Y."/>
        </authorList>
    </citation>
    <scope>NUCLEOTIDE SEQUENCE [LARGE SCALE GENOMIC DNA]</scope>
    <source>
        <strain evidence="4 5">GTF-13</strain>
    </source>
</reference>
<dbReference type="EMBL" id="QWEZ01000001">
    <property type="protein sequence ID" value="RRJ84563.1"/>
    <property type="molecule type" value="Genomic_DNA"/>
</dbReference>
<accession>A0A3P3VUY7</accession>
<dbReference type="NCBIfam" id="TIGR01777">
    <property type="entry name" value="yfcH"/>
    <property type="match status" value="1"/>
</dbReference>
<dbReference type="AlphaFoldDB" id="A0A3P3VUY7"/>
<evidence type="ECO:0000259" key="3">
    <source>
        <dbReference type="Pfam" id="PF08338"/>
    </source>
</evidence>
<evidence type="ECO:0000256" key="1">
    <source>
        <dbReference type="ARBA" id="ARBA00009353"/>
    </source>
</evidence>
<dbReference type="InterPro" id="IPR013549">
    <property type="entry name" value="DUF1731"/>
</dbReference>
<dbReference type="Pfam" id="PF08338">
    <property type="entry name" value="DUF1731"/>
    <property type="match status" value="1"/>
</dbReference>
<dbReference type="PANTHER" id="PTHR11092:SF0">
    <property type="entry name" value="EPIMERASE FAMILY PROTEIN SDR39U1"/>
    <property type="match status" value="1"/>
</dbReference>
<gene>
    <name evidence="4" type="ORF">D0544_05520</name>
</gene>
<evidence type="ECO:0000313" key="5">
    <source>
        <dbReference type="Proteomes" id="UP000280792"/>
    </source>
</evidence>
<proteinExistence type="inferred from homology"/>
<keyword evidence="5" id="KW-1185">Reference proteome</keyword>
<dbReference type="InterPro" id="IPR001509">
    <property type="entry name" value="Epimerase_deHydtase"/>
</dbReference>
<dbReference type="InterPro" id="IPR036291">
    <property type="entry name" value="NAD(P)-bd_dom_sf"/>
</dbReference>
<sequence>MDRSLLVTGGTGFIGYQLLPTLVEAGYRLWVLTRREPASLNTLGGKICYISSFDQVAEVDGVINLAGEGIVDSRWSERRKQQLLESRENLTLRLVDWLGGLSRPPEAMISGSAVGYYGYHDPTELLDESQGGQQDFASTLCQRWEAAAIKAEALGVRVCRLRIGVVLAANGGALGRMLPPFKLGLGGPIATGKQMISWIQREDLIAAILFLLHSNDLSGAFNATSPHPVSNRVFSEALAKVLGRPCWLPVPAYAMRLLLGEASDLLVKGQAVVPERLLKAGFTFRHPLISDAIEYSLKG</sequence>
<feature type="domain" description="DUF1731" evidence="3">
    <location>
        <begin position="250"/>
        <end position="294"/>
    </location>
</feature>
<name>A0A3P3VUY7_9GAMM</name>
<protein>
    <submittedName>
        <fullName evidence="4">TIGR01777 family protein</fullName>
    </submittedName>
</protein>
<evidence type="ECO:0000313" key="4">
    <source>
        <dbReference type="EMBL" id="RRJ84563.1"/>
    </source>
</evidence>
<dbReference type="RefSeq" id="WP_125014994.1">
    <property type="nucleotide sequence ID" value="NZ_QWEZ01000001.1"/>
</dbReference>
<organism evidence="4 5">
    <name type="scientific">Aestuariirhabdus litorea</name>
    <dbReference type="NCBI Taxonomy" id="2528527"/>
    <lineage>
        <taxon>Bacteria</taxon>
        <taxon>Pseudomonadati</taxon>
        <taxon>Pseudomonadota</taxon>
        <taxon>Gammaproteobacteria</taxon>
        <taxon>Oceanospirillales</taxon>
        <taxon>Aestuariirhabdaceae</taxon>
        <taxon>Aestuariirhabdus</taxon>
    </lineage>
</organism>
<dbReference type="InterPro" id="IPR010099">
    <property type="entry name" value="SDR39U1"/>
</dbReference>
<dbReference type="Gene3D" id="3.40.50.720">
    <property type="entry name" value="NAD(P)-binding Rossmann-like Domain"/>
    <property type="match status" value="1"/>
</dbReference>
<dbReference type="SUPFAM" id="SSF51735">
    <property type="entry name" value="NAD(P)-binding Rossmann-fold domains"/>
    <property type="match status" value="1"/>
</dbReference>
<feature type="domain" description="NAD-dependent epimerase/dehydratase" evidence="2">
    <location>
        <begin position="6"/>
        <end position="216"/>
    </location>
</feature>
<evidence type="ECO:0000259" key="2">
    <source>
        <dbReference type="Pfam" id="PF01370"/>
    </source>
</evidence>
<dbReference type="Pfam" id="PF01370">
    <property type="entry name" value="Epimerase"/>
    <property type="match status" value="1"/>
</dbReference>
<comment type="caution">
    <text evidence="4">The sequence shown here is derived from an EMBL/GenBank/DDBJ whole genome shotgun (WGS) entry which is preliminary data.</text>
</comment>
<dbReference type="PANTHER" id="PTHR11092">
    <property type="entry name" value="SUGAR NUCLEOTIDE EPIMERASE RELATED"/>
    <property type="match status" value="1"/>
</dbReference>
<reference evidence="4 5" key="1">
    <citation type="submission" date="2018-08" db="EMBL/GenBank/DDBJ databases">
        <authorList>
            <person name="Khan S.A."/>
        </authorList>
    </citation>
    <scope>NUCLEOTIDE SEQUENCE [LARGE SCALE GENOMIC DNA]</scope>
    <source>
        <strain evidence="4 5">GTF-13</strain>
    </source>
</reference>